<evidence type="ECO:0000313" key="3">
    <source>
        <dbReference type="Proteomes" id="UP000276215"/>
    </source>
</evidence>
<feature type="compositionally biased region" description="Polar residues" evidence="1">
    <location>
        <begin position="73"/>
        <end position="85"/>
    </location>
</feature>
<dbReference type="AlphaFoldDB" id="A0A3N4JRT9"/>
<accession>A0A3N4JRT9</accession>
<sequence length="167" mass="18584">MFSSGPGYWLARKLNARDYQHQFNRPISLDMEHPTSSGRSDATHIARCDRPPVIQAQRPRCGGNCALSVAHNLNNQRSSDSNQSYPPRLPLQKTNSDRNRQVDLAADKASIGPSASILPSRHRDEMAGENGSVVSDDISSYTAALYANELKEYPFNLDALRKWMIAL</sequence>
<organism evidence="2 3">
    <name type="scientific">Choiromyces venosus 120613-1</name>
    <dbReference type="NCBI Taxonomy" id="1336337"/>
    <lineage>
        <taxon>Eukaryota</taxon>
        <taxon>Fungi</taxon>
        <taxon>Dikarya</taxon>
        <taxon>Ascomycota</taxon>
        <taxon>Pezizomycotina</taxon>
        <taxon>Pezizomycetes</taxon>
        <taxon>Pezizales</taxon>
        <taxon>Tuberaceae</taxon>
        <taxon>Choiromyces</taxon>
    </lineage>
</organism>
<feature type="region of interest" description="Disordered" evidence="1">
    <location>
        <begin position="73"/>
        <end position="99"/>
    </location>
</feature>
<dbReference type="EMBL" id="ML120392">
    <property type="protein sequence ID" value="RPA98880.1"/>
    <property type="molecule type" value="Genomic_DNA"/>
</dbReference>
<proteinExistence type="predicted"/>
<name>A0A3N4JRT9_9PEZI</name>
<keyword evidence="3" id="KW-1185">Reference proteome</keyword>
<dbReference type="Proteomes" id="UP000276215">
    <property type="component" value="Unassembled WGS sequence"/>
</dbReference>
<feature type="region of interest" description="Disordered" evidence="1">
    <location>
        <begin position="112"/>
        <end position="131"/>
    </location>
</feature>
<evidence type="ECO:0000256" key="1">
    <source>
        <dbReference type="SAM" id="MobiDB-lite"/>
    </source>
</evidence>
<evidence type="ECO:0000313" key="2">
    <source>
        <dbReference type="EMBL" id="RPA98880.1"/>
    </source>
</evidence>
<reference evidence="2 3" key="1">
    <citation type="journal article" date="2018" name="Nat. Ecol. Evol.">
        <title>Pezizomycetes genomes reveal the molecular basis of ectomycorrhizal truffle lifestyle.</title>
        <authorList>
            <person name="Murat C."/>
            <person name="Payen T."/>
            <person name="Noel B."/>
            <person name="Kuo A."/>
            <person name="Morin E."/>
            <person name="Chen J."/>
            <person name="Kohler A."/>
            <person name="Krizsan K."/>
            <person name="Balestrini R."/>
            <person name="Da Silva C."/>
            <person name="Montanini B."/>
            <person name="Hainaut M."/>
            <person name="Levati E."/>
            <person name="Barry K.W."/>
            <person name="Belfiori B."/>
            <person name="Cichocki N."/>
            <person name="Clum A."/>
            <person name="Dockter R.B."/>
            <person name="Fauchery L."/>
            <person name="Guy J."/>
            <person name="Iotti M."/>
            <person name="Le Tacon F."/>
            <person name="Lindquist E.A."/>
            <person name="Lipzen A."/>
            <person name="Malagnac F."/>
            <person name="Mello A."/>
            <person name="Molinier V."/>
            <person name="Miyauchi S."/>
            <person name="Poulain J."/>
            <person name="Riccioni C."/>
            <person name="Rubini A."/>
            <person name="Sitrit Y."/>
            <person name="Splivallo R."/>
            <person name="Traeger S."/>
            <person name="Wang M."/>
            <person name="Zifcakova L."/>
            <person name="Wipf D."/>
            <person name="Zambonelli A."/>
            <person name="Paolocci F."/>
            <person name="Nowrousian M."/>
            <person name="Ottonello S."/>
            <person name="Baldrian P."/>
            <person name="Spatafora J.W."/>
            <person name="Henrissat B."/>
            <person name="Nagy L.G."/>
            <person name="Aury J.M."/>
            <person name="Wincker P."/>
            <person name="Grigoriev I.V."/>
            <person name="Bonfante P."/>
            <person name="Martin F.M."/>
        </authorList>
    </citation>
    <scope>NUCLEOTIDE SEQUENCE [LARGE SCALE GENOMIC DNA]</scope>
    <source>
        <strain evidence="2 3">120613-1</strain>
    </source>
</reference>
<gene>
    <name evidence="2" type="ORF">L873DRAFT_1790000</name>
</gene>
<protein>
    <submittedName>
        <fullName evidence="2">Uncharacterized protein</fullName>
    </submittedName>
</protein>